<gene>
    <name evidence="2" type="ORF">MKI86_02170</name>
</gene>
<reference evidence="2 3" key="1">
    <citation type="submission" date="2022-02" db="EMBL/GenBank/DDBJ databases">
        <title>Shinella B3.7 sp. nov., isolated from Sediment (Zhairuo Island).</title>
        <authorList>
            <person name="Chen G."/>
        </authorList>
    </citation>
    <scope>NUCLEOTIDE SEQUENCE [LARGE SCALE GENOMIC DNA]</scope>
    <source>
        <strain evidence="2 3">B3.7</strain>
    </source>
</reference>
<dbReference type="InterPro" id="IPR029032">
    <property type="entry name" value="AhpD-like"/>
</dbReference>
<dbReference type="InterPro" id="IPR003779">
    <property type="entry name" value="CMD-like"/>
</dbReference>
<dbReference type="Gene3D" id="1.20.1290.10">
    <property type="entry name" value="AhpD-like"/>
    <property type="match status" value="1"/>
</dbReference>
<dbReference type="RefSeq" id="WP_241596482.1">
    <property type="nucleotide sequence ID" value="NZ_JAKVIN010000001.1"/>
</dbReference>
<dbReference type="PANTHER" id="PTHR33930">
    <property type="entry name" value="ALKYL HYDROPEROXIDE REDUCTASE AHPD"/>
    <property type="match status" value="1"/>
</dbReference>
<dbReference type="Proteomes" id="UP001201844">
    <property type="component" value="Unassembled WGS sequence"/>
</dbReference>
<keyword evidence="3" id="KW-1185">Reference proteome</keyword>
<accession>A0ABT0CH44</accession>
<feature type="domain" description="Carboxymuconolactone decarboxylase-like" evidence="1">
    <location>
        <begin position="20"/>
        <end position="99"/>
    </location>
</feature>
<protein>
    <submittedName>
        <fullName evidence="2">Carboxymuconolactone decarboxylase family protein</fullName>
    </submittedName>
</protein>
<evidence type="ECO:0000313" key="3">
    <source>
        <dbReference type="Proteomes" id="UP001201844"/>
    </source>
</evidence>
<proteinExistence type="predicted"/>
<dbReference type="PANTHER" id="PTHR33930:SF2">
    <property type="entry name" value="BLR3452 PROTEIN"/>
    <property type="match status" value="1"/>
</dbReference>
<sequence length="105" mass="10624">MNDTSLVSNAFQTFTKDAPAHSQAWLEAVAKLGAASALDAKTQSLAYIAVLAAVRLESGLAFHVAEAKANGASREEVVSAVLTGLPAVGNGVTAALPAAIAAYDR</sequence>
<name>A0ABT0CH44_9HYPH</name>
<dbReference type="EMBL" id="JAKVIN010000001">
    <property type="protein sequence ID" value="MCJ8147932.1"/>
    <property type="molecule type" value="Genomic_DNA"/>
</dbReference>
<comment type="caution">
    <text evidence="2">The sequence shown here is derived from an EMBL/GenBank/DDBJ whole genome shotgun (WGS) entry which is preliminary data.</text>
</comment>
<dbReference type="SUPFAM" id="SSF69118">
    <property type="entry name" value="AhpD-like"/>
    <property type="match status" value="1"/>
</dbReference>
<dbReference type="Pfam" id="PF02627">
    <property type="entry name" value="CMD"/>
    <property type="match status" value="1"/>
</dbReference>
<organism evidence="2 3">
    <name type="scientific">Shinella sedimenti</name>
    <dbReference type="NCBI Taxonomy" id="2919913"/>
    <lineage>
        <taxon>Bacteria</taxon>
        <taxon>Pseudomonadati</taxon>
        <taxon>Pseudomonadota</taxon>
        <taxon>Alphaproteobacteria</taxon>
        <taxon>Hyphomicrobiales</taxon>
        <taxon>Rhizobiaceae</taxon>
        <taxon>Shinella</taxon>
    </lineage>
</organism>
<evidence type="ECO:0000259" key="1">
    <source>
        <dbReference type="Pfam" id="PF02627"/>
    </source>
</evidence>
<evidence type="ECO:0000313" key="2">
    <source>
        <dbReference type="EMBL" id="MCJ8147932.1"/>
    </source>
</evidence>